<evidence type="ECO:0000256" key="4">
    <source>
        <dbReference type="ARBA" id="ARBA00023237"/>
    </source>
</evidence>
<proteinExistence type="predicted"/>
<dbReference type="EMBL" id="AJWY01007858">
    <property type="protein sequence ID" value="EKC62822.1"/>
    <property type="molecule type" value="Genomic_DNA"/>
</dbReference>
<gene>
    <name evidence="6" type="ORF">LEA_11644</name>
</gene>
<name>K1SQ33_9ZZZZ</name>
<dbReference type="Pfam" id="PF07980">
    <property type="entry name" value="SusD_RagB"/>
    <property type="match status" value="1"/>
</dbReference>
<sequence length="88" mass="10307">MKDISGAREAINVVRRRAHAPEITDSEMTMDFLLDERIRELVGEESRRFTLCRTGKLLERTRKYNTESGPVMRDYHTLWPIPQSIIDS</sequence>
<protein>
    <submittedName>
        <fullName evidence="6">Protein containing RagB/SusD domain protein</fullName>
    </submittedName>
</protein>
<comment type="caution">
    <text evidence="6">The sequence shown here is derived from an EMBL/GenBank/DDBJ whole genome shotgun (WGS) entry which is preliminary data.</text>
</comment>
<evidence type="ECO:0000256" key="2">
    <source>
        <dbReference type="ARBA" id="ARBA00022729"/>
    </source>
</evidence>
<evidence type="ECO:0000256" key="3">
    <source>
        <dbReference type="ARBA" id="ARBA00023136"/>
    </source>
</evidence>
<feature type="domain" description="RagB/SusD" evidence="5">
    <location>
        <begin position="6"/>
        <end position="67"/>
    </location>
</feature>
<dbReference type="GO" id="GO:0009279">
    <property type="term" value="C:cell outer membrane"/>
    <property type="evidence" value="ECO:0007669"/>
    <property type="project" value="UniProtKB-SubCell"/>
</dbReference>
<dbReference type="InterPro" id="IPR011990">
    <property type="entry name" value="TPR-like_helical_dom_sf"/>
</dbReference>
<comment type="subcellular location">
    <subcellularLocation>
        <location evidence="1">Cell outer membrane</location>
    </subcellularLocation>
</comment>
<dbReference type="Gene3D" id="1.25.40.390">
    <property type="match status" value="1"/>
</dbReference>
<reference evidence="6" key="1">
    <citation type="journal article" date="2013" name="Environ. Microbiol.">
        <title>Microbiota from the distal guts of lean and obese adolescents exhibit partial functional redundancy besides clear differences in community structure.</title>
        <authorList>
            <person name="Ferrer M."/>
            <person name="Ruiz A."/>
            <person name="Lanza F."/>
            <person name="Haange S.B."/>
            <person name="Oberbach A."/>
            <person name="Till H."/>
            <person name="Bargiela R."/>
            <person name="Campoy C."/>
            <person name="Segura M.T."/>
            <person name="Richter M."/>
            <person name="von Bergen M."/>
            <person name="Seifert J."/>
            <person name="Suarez A."/>
        </authorList>
    </citation>
    <scope>NUCLEOTIDE SEQUENCE</scope>
</reference>
<dbReference type="SUPFAM" id="SSF48452">
    <property type="entry name" value="TPR-like"/>
    <property type="match status" value="1"/>
</dbReference>
<feature type="non-terminal residue" evidence="6">
    <location>
        <position position="88"/>
    </location>
</feature>
<dbReference type="InterPro" id="IPR012944">
    <property type="entry name" value="SusD_RagB_dom"/>
</dbReference>
<organism evidence="6">
    <name type="scientific">human gut metagenome</name>
    <dbReference type="NCBI Taxonomy" id="408170"/>
    <lineage>
        <taxon>unclassified sequences</taxon>
        <taxon>metagenomes</taxon>
        <taxon>organismal metagenomes</taxon>
    </lineage>
</organism>
<keyword evidence="2" id="KW-0732">Signal</keyword>
<evidence type="ECO:0000259" key="5">
    <source>
        <dbReference type="Pfam" id="PF07980"/>
    </source>
</evidence>
<evidence type="ECO:0000256" key="1">
    <source>
        <dbReference type="ARBA" id="ARBA00004442"/>
    </source>
</evidence>
<dbReference type="AlphaFoldDB" id="K1SQ33"/>
<keyword evidence="4" id="KW-0998">Cell outer membrane</keyword>
<keyword evidence="3" id="KW-0472">Membrane</keyword>
<accession>K1SQ33</accession>
<evidence type="ECO:0000313" key="6">
    <source>
        <dbReference type="EMBL" id="EKC62822.1"/>
    </source>
</evidence>